<comment type="caution">
    <text evidence="4">The sequence shown here is derived from an EMBL/GenBank/DDBJ whole genome shotgun (WGS) entry which is preliminary data.</text>
</comment>
<proteinExistence type="predicted"/>
<evidence type="ECO:0000313" key="5">
    <source>
        <dbReference type="Proteomes" id="UP001418637"/>
    </source>
</evidence>
<evidence type="ECO:0000259" key="3">
    <source>
        <dbReference type="Pfam" id="PF13598"/>
    </source>
</evidence>
<protein>
    <submittedName>
        <fullName evidence="4">DUF4139 domain-containing protein</fullName>
    </submittedName>
</protein>
<name>A0ABV0BIW9_9HYPH</name>
<dbReference type="Pfam" id="PF13598">
    <property type="entry name" value="DUF4139"/>
    <property type="match status" value="1"/>
</dbReference>
<reference evidence="4 5" key="1">
    <citation type="submission" date="2024-04" db="EMBL/GenBank/DDBJ databases">
        <title>A novel species isolated from cricket.</title>
        <authorList>
            <person name="Wang H.-C."/>
        </authorList>
    </citation>
    <scope>NUCLEOTIDE SEQUENCE [LARGE SCALE GENOMIC DNA]</scope>
    <source>
        <strain evidence="4 5">WL0021</strain>
    </source>
</reference>
<dbReference type="EMBL" id="JBBYXI010000002">
    <property type="protein sequence ID" value="MEN3930949.1"/>
    <property type="molecule type" value="Genomic_DNA"/>
</dbReference>
<evidence type="ECO:0000256" key="2">
    <source>
        <dbReference type="SAM" id="SignalP"/>
    </source>
</evidence>
<feature type="domain" description="DUF4139" evidence="3">
    <location>
        <begin position="215"/>
        <end position="521"/>
    </location>
</feature>
<dbReference type="Proteomes" id="UP001418637">
    <property type="component" value="Unassembled WGS sequence"/>
</dbReference>
<feature type="chain" id="PRO_5046513585" evidence="2">
    <location>
        <begin position="25"/>
        <end position="686"/>
    </location>
</feature>
<evidence type="ECO:0000313" key="4">
    <source>
        <dbReference type="EMBL" id="MEN3930949.1"/>
    </source>
</evidence>
<gene>
    <name evidence="4" type="ORF">WJT86_07740</name>
</gene>
<feature type="coiled-coil region" evidence="1">
    <location>
        <begin position="644"/>
        <end position="685"/>
    </location>
</feature>
<dbReference type="PANTHER" id="PTHR31005">
    <property type="entry name" value="DUF4139 DOMAIN-CONTAINING PROTEIN"/>
    <property type="match status" value="1"/>
</dbReference>
<dbReference type="RefSeq" id="WP_346336969.1">
    <property type="nucleotide sequence ID" value="NZ_JBBYXI010000002.1"/>
</dbReference>
<keyword evidence="2" id="KW-0732">Signal</keyword>
<keyword evidence="5" id="KW-1185">Reference proteome</keyword>
<dbReference type="InterPro" id="IPR037291">
    <property type="entry name" value="DUF4139"/>
</dbReference>
<evidence type="ECO:0000256" key="1">
    <source>
        <dbReference type="SAM" id="Coils"/>
    </source>
</evidence>
<organism evidence="4 5">
    <name type="scientific">Hohaiivirga grylli</name>
    <dbReference type="NCBI Taxonomy" id="3133970"/>
    <lineage>
        <taxon>Bacteria</taxon>
        <taxon>Pseudomonadati</taxon>
        <taxon>Pseudomonadota</taxon>
        <taxon>Alphaproteobacteria</taxon>
        <taxon>Hyphomicrobiales</taxon>
        <taxon>Methylobacteriaceae</taxon>
        <taxon>Hohaiivirga</taxon>
    </lineage>
</organism>
<feature type="signal peptide" evidence="2">
    <location>
        <begin position="1"/>
        <end position="24"/>
    </location>
</feature>
<sequence>MRYFPTKTLALSLSVSLIALTAHAAESSAPVTSVRLSSGGLAEVSREISVKGQTDFALTVPLEHVNDVLKTISINDPAKARNSVTLASVKNPWKAFQNVPGASDLTINLGSFLQAFKGQTVTVTNNGKSVTGQIVTIEQQTLETTKEQSRKTYLLTIFSNGKLSTFDLQQVEVSFNDPALRTKMQSAFTDMAATQSSNTRNIDIHFDGENERKVALNYIVPAPVWKATYRLILKPDNKNAELQGWAIIENDTSDDWNDIQLTLSSGSPVTLYQKLYQSYYTSRPEIQIYTPKGIVPRATNPQEFNLSLNKDESDSVASDVRERKKLSGQMRQQKEIALSRNTALMGADAPLSPPAPEYAAKPVSLSNSIESDVSATFTLAQPVTLAQGQSLTTQFSSNDISASRVSVFQTQLGIPNPVAGLILENTSGSSFPSGIMTVFDPETGYVGDAQLINLSAKDITTVLFATDKKVTISSEAEQNNIVSKVTFANGLLKTQTSQQYKTTYTIKGASDDDRTIIIEHPRRSGFTYSSPDLSSDTGKFARLKVSVKKGETVKSVLTETRILEQSYSAIDLENSAPQLALLLKNAAPEVKDSEKIAIIESIMTKIATEKQAFSSYETEISRINSDQARIRSNYQAIYGKGDLAEQYLKTMAEQEKQLQKIANARAIIEKNLQTLRNELAEKLKTL</sequence>
<dbReference type="PANTHER" id="PTHR31005:SF8">
    <property type="entry name" value="DUF4139 DOMAIN-CONTAINING PROTEIN"/>
    <property type="match status" value="1"/>
</dbReference>
<accession>A0ABV0BIW9</accession>
<dbReference type="InterPro" id="IPR011935">
    <property type="entry name" value="CHP02231"/>
</dbReference>
<keyword evidence="1" id="KW-0175">Coiled coil</keyword>